<dbReference type="GO" id="GO:0016491">
    <property type="term" value="F:oxidoreductase activity"/>
    <property type="evidence" value="ECO:0007669"/>
    <property type="project" value="UniProtKB-KW"/>
</dbReference>
<reference evidence="6" key="1">
    <citation type="journal article" date="2023" name="Mol. Phylogenet. Evol.">
        <title>Genome-scale phylogeny and comparative genomics of the fungal order Sordariales.</title>
        <authorList>
            <person name="Hensen N."/>
            <person name="Bonometti L."/>
            <person name="Westerberg I."/>
            <person name="Brannstrom I.O."/>
            <person name="Guillou S."/>
            <person name="Cros-Aarteil S."/>
            <person name="Calhoun S."/>
            <person name="Haridas S."/>
            <person name="Kuo A."/>
            <person name="Mondo S."/>
            <person name="Pangilinan J."/>
            <person name="Riley R."/>
            <person name="LaButti K."/>
            <person name="Andreopoulos B."/>
            <person name="Lipzen A."/>
            <person name="Chen C."/>
            <person name="Yan M."/>
            <person name="Daum C."/>
            <person name="Ng V."/>
            <person name="Clum A."/>
            <person name="Steindorff A."/>
            <person name="Ohm R.A."/>
            <person name="Martin F."/>
            <person name="Silar P."/>
            <person name="Natvig D.O."/>
            <person name="Lalanne C."/>
            <person name="Gautier V."/>
            <person name="Ament-Velasquez S.L."/>
            <person name="Kruys A."/>
            <person name="Hutchinson M.I."/>
            <person name="Powell A.J."/>
            <person name="Barry K."/>
            <person name="Miller A.N."/>
            <person name="Grigoriev I.V."/>
            <person name="Debuchy R."/>
            <person name="Gladieux P."/>
            <person name="Hiltunen Thoren M."/>
            <person name="Johannesson H."/>
        </authorList>
    </citation>
    <scope>NUCLEOTIDE SEQUENCE</scope>
    <source>
        <strain evidence="6">CBS 532.94</strain>
    </source>
</reference>
<dbReference type="Proteomes" id="UP001303760">
    <property type="component" value="Unassembled WGS sequence"/>
</dbReference>
<feature type="compositionally biased region" description="Polar residues" evidence="4">
    <location>
        <begin position="353"/>
        <end position="366"/>
    </location>
</feature>
<evidence type="ECO:0000313" key="6">
    <source>
        <dbReference type="EMBL" id="KAK4234479.1"/>
    </source>
</evidence>
<dbReference type="EMBL" id="MU860364">
    <property type="protein sequence ID" value="KAK4234479.1"/>
    <property type="molecule type" value="Genomic_DNA"/>
</dbReference>
<comment type="caution">
    <text evidence="6">The sequence shown here is derived from an EMBL/GenBank/DDBJ whole genome shotgun (WGS) entry which is preliminary data.</text>
</comment>
<evidence type="ECO:0000256" key="1">
    <source>
        <dbReference type="ARBA" id="ARBA00006484"/>
    </source>
</evidence>
<proteinExistence type="inferred from homology"/>
<keyword evidence="3" id="KW-0560">Oxidoreductase</keyword>
<evidence type="ECO:0000256" key="5">
    <source>
        <dbReference type="SAM" id="SignalP"/>
    </source>
</evidence>
<sequence>MFANIVVILIVSYIVNEVIDLQALVASARLTIFGSGNQRGVPFDPTHDIPSLAGKVILITGGAGDLGKQVAIELARHNPARIYIADLPRKDDGKSVIRAIGDALSDKHAPICYLAVDLSSFESIKKAAATFCAAEDRLDIAVLNAGIMRVRSGTTTEGYEIAFGINYLGHALLTRLLLPKLLHTAGLLGADVRVVAVSSEGHAMAPKGGILFDKLKGPCEDIKYYQRYGQSKVAVIGFARELAARYPQIKAVAVHPGRIITGMAHGLRKESLLFRVTAPLSPFFCVTVAVGVRNHLWAATGANVETGKYYEPVGVPDNETAIAKDQALSRRLWEWTEKELESAGFGRVESSKETSSQGARSTDSAT</sequence>
<evidence type="ECO:0000256" key="4">
    <source>
        <dbReference type="SAM" id="MobiDB-lite"/>
    </source>
</evidence>
<name>A0AAN7C379_9PEZI</name>
<gene>
    <name evidence="6" type="ORF">C8A03DRAFT_18625</name>
</gene>
<dbReference type="PRINTS" id="PR00081">
    <property type="entry name" value="GDHRDH"/>
</dbReference>
<reference evidence="6" key="2">
    <citation type="submission" date="2023-05" db="EMBL/GenBank/DDBJ databases">
        <authorList>
            <consortium name="Lawrence Berkeley National Laboratory"/>
            <person name="Steindorff A."/>
            <person name="Hensen N."/>
            <person name="Bonometti L."/>
            <person name="Westerberg I."/>
            <person name="Brannstrom I.O."/>
            <person name="Guillou S."/>
            <person name="Cros-Aarteil S."/>
            <person name="Calhoun S."/>
            <person name="Haridas S."/>
            <person name="Kuo A."/>
            <person name="Mondo S."/>
            <person name="Pangilinan J."/>
            <person name="Riley R."/>
            <person name="Labutti K."/>
            <person name="Andreopoulos B."/>
            <person name="Lipzen A."/>
            <person name="Chen C."/>
            <person name="Yanf M."/>
            <person name="Daum C."/>
            <person name="Ng V."/>
            <person name="Clum A."/>
            <person name="Ohm R."/>
            <person name="Martin F."/>
            <person name="Silar P."/>
            <person name="Natvig D."/>
            <person name="Lalanne C."/>
            <person name="Gautier V."/>
            <person name="Ament-Velasquez S.L."/>
            <person name="Kruys A."/>
            <person name="Hutchinson M.I."/>
            <person name="Powell A.J."/>
            <person name="Barry K."/>
            <person name="Miller A.N."/>
            <person name="Grigoriev I.V."/>
            <person name="Debuchy R."/>
            <person name="Gladieux P."/>
            <person name="Thoren M.H."/>
            <person name="Johannesson H."/>
        </authorList>
    </citation>
    <scope>NUCLEOTIDE SEQUENCE</scope>
    <source>
        <strain evidence="6">CBS 532.94</strain>
    </source>
</reference>
<dbReference type="InterPro" id="IPR002347">
    <property type="entry name" value="SDR_fam"/>
</dbReference>
<dbReference type="AlphaFoldDB" id="A0AAN7C379"/>
<keyword evidence="2" id="KW-0521">NADP</keyword>
<comment type="similarity">
    <text evidence="1">Belongs to the short-chain dehydrogenases/reductases (SDR) family.</text>
</comment>
<dbReference type="PANTHER" id="PTHR24320:SF282">
    <property type="entry name" value="WW DOMAIN-CONTAINING OXIDOREDUCTASE"/>
    <property type="match status" value="1"/>
</dbReference>
<evidence type="ECO:0000256" key="2">
    <source>
        <dbReference type="ARBA" id="ARBA00022857"/>
    </source>
</evidence>
<feature type="signal peptide" evidence="5">
    <location>
        <begin position="1"/>
        <end position="16"/>
    </location>
</feature>
<dbReference type="Pfam" id="PF00106">
    <property type="entry name" value="adh_short"/>
    <property type="match status" value="1"/>
</dbReference>
<protein>
    <submittedName>
        <fullName evidence="6">Retinol dehydrogenase</fullName>
    </submittedName>
</protein>
<evidence type="ECO:0000313" key="7">
    <source>
        <dbReference type="Proteomes" id="UP001303760"/>
    </source>
</evidence>
<dbReference type="InterPro" id="IPR020904">
    <property type="entry name" value="Sc_DH/Rdtase_CS"/>
</dbReference>
<keyword evidence="5" id="KW-0732">Signal</keyword>
<accession>A0AAN7C379</accession>
<evidence type="ECO:0000256" key="3">
    <source>
        <dbReference type="ARBA" id="ARBA00023002"/>
    </source>
</evidence>
<dbReference type="PROSITE" id="PS00061">
    <property type="entry name" value="ADH_SHORT"/>
    <property type="match status" value="1"/>
</dbReference>
<dbReference type="SUPFAM" id="SSF51735">
    <property type="entry name" value="NAD(P)-binding Rossmann-fold domains"/>
    <property type="match status" value="1"/>
</dbReference>
<keyword evidence="7" id="KW-1185">Reference proteome</keyword>
<organism evidence="6 7">
    <name type="scientific">Achaetomium macrosporum</name>
    <dbReference type="NCBI Taxonomy" id="79813"/>
    <lineage>
        <taxon>Eukaryota</taxon>
        <taxon>Fungi</taxon>
        <taxon>Dikarya</taxon>
        <taxon>Ascomycota</taxon>
        <taxon>Pezizomycotina</taxon>
        <taxon>Sordariomycetes</taxon>
        <taxon>Sordariomycetidae</taxon>
        <taxon>Sordariales</taxon>
        <taxon>Chaetomiaceae</taxon>
        <taxon>Achaetomium</taxon>
    </lineage>
</organism>
<feature type="region of interest" description="Disordered" evidence="4">
    <location>
        <begin position="340"/>
        <end position="366"/>
    </location>
</feature>
<feature type="chain" id="PRO_5042851474" evidence="5">
    <location>
        <begin position="17"/>
        <end position="366"/>
    </location>
</feature>
<dbReference type="InterPro" id="IPR036291">
    <property type="entry name" value="NAD(P)-bd_dom_sf"/>
</dbReference>
<dbReference type="PANTHER" id="PTHR24320">
    <property type="entry name" value="RETINOL DEHYDROGENASE"/>
    <property type="match status" value="1"/>
</dbReference>
<dbReference type="Gene3D" id="3.40.50.720">
    <property type="entry name" value="NAD(P)-binding Rossmann-like Domain"/>
    <property type="match status" value="1"/>
</dbReference>